<accession>A0AAU9VF69</accession>
<comment type="caution">
    <text evidence="1">The sequence shown here is derived from an EMBL/GenBank/DDBJ whole genome shotgun (WGS) entry which is preliminary data.</text>
</comment>
<sequence length="225" mass="25606">MDSPVELMKSIDELSSLFSARMIEFEKNLQQSGSSASNPTVKGLAAEFYTFKTFIFQSLGILKHQVELLANGLDRLETQSRRKTLLFHGIKEDKDEDALKKIMTVLTSQMKMTDFKPDSIESCHRLGVKRESARPVLVRFTNMKPRSIAWKSKTMLKGTKITVTEFLTKTRQDIFVAARSHFGMKKCWSADGVVVILLPDKSRVKVTTMSELKKLMTQYSKTDIN</sequence>
<evidence type="ECO:0000313" key="2">
    <source>
        <dbReference type="Proteomes" id="UP001153954"/>
    </source>
</evidence>
<evidence type="ECO:0000313" key="1">
    <source>
        <dbReference type="EMBL" id="CAH2109059.1"/>
    </source>
</evidence>
<gene>
    <name evidence="1" type="ORF">EEDITHA_LOCUS22936</name>
</gene>
<dbReference type="Gene3D" id="3.30.70.1820">
    <property type="entry name" value="L1 transposable element, RRM domain"/>
    <property type="match status" value="1"/>
</dbReference>
<name>A0AAU9VF69_EUPED</name>
<keyword evidence="2" id="KW-1185">Reference proteome</keyword>
<dbReference type="Proteomes" id="UP001153954">
    <property type="component" value="Unassembled WGS sequence"/>
</dbReference>
<dbReference type="EMBL" id="CAKOGL010000053">
    <property type="protein sequence ID" value="CAH2109059.1"/>
    <property type="molecule type" value="Genomic_DNA"/>
</dbReference>
<organism evidence="1 2">
    <name type="scientific">Euphydryas editha</name>
    <name type="common">Edith's checkerspot</name>
    <dbReference type="NCBI Taxonomy" id="104508"/>
    <lineage>
        <taxon>Eukaryota</taxon>
        <taxon>Metazoa</taxon>
        <taxon>Ecdysozoa</taxon>
        <taxon>Arthropoda</taxon>
        <taxon>Hexapoda</taxon>
        <taxon>Insecta</taxon>
        <taxon>Pterygota</taxon>
        <taxon>Neoptera</taxon>
        <taxon>Endopterygota</taxon>
        <taxon>Lepidoptera</taxon>
        <taxon>Glossata</taxon>
        <taxon>Ditrysia</taxon>
        <taxon>Papilionoidea</taxon>
        <taxon>Nymphalidae</taxon>
        <taxon>Nymphalinae</taxon>
        <taxon>Euphydryas</taxon>
    </lineage>
</organism>
<reference evidence="1" key="1">
    <citation type="submission" date="2022-03" db="EMBL/GenBank/DDBJ databases">
        <authorList>
            <person name="Tunstrom K."/>
        </authorList>
    </citation>
    <scope>NUCLEOTIDE SEQUENCE</scope>
</reference>
<dbReference type="AlphaFoldDB" id="A0AAU9VF69"/>
<protein>
    <submittedName>
        <fullName evidence="1">Uncharacterized protein</fullName>
    </submittedName>
</protein>
<proteinExistence type="predicted"/>